<sequence>MFNDPPSNPSNPFYYPAPFKPNLRNITNEPQKKTTSLLNQKSQSFPPQLIELIEHLHSAWNIHGLASKVLGDKTKNKDFVDSAIKNDFLFLNETWSNTEINVPGFKAFVSDTA</sequence>
<evidence type="ECO:0000313" key="1">
    <source>
        <dbReference type="EMBL" id="CAB4038021.1"/>
    </source>
</evidence>
<reference evidence="1" key="1">
    <citation type="submission" date="2020-04" db="EMBL/GenBank/DDBJ databases">
        <authorList>
            <person name="Alioto T."/>
            <person name="Alioto T."/>
            <person name="Gomez Garrido J."/>
        </authorList>
    </citation>
    <scope>NUCLEOTIDE SEQUENCE</scope>
    <source>
        <strain evidence="1">A484AB</strain>
    </source>
</reference>
<gene>
    <name evidence="1" type="ORF">PACLA_8A076907</name>
</gene>
<dbReference type="AlphaFoldDB" id="A0A6S7K3N4"/>
<name>A0A6S7K3N4_PARCT</name>
<dbReference type="Proteomes" id="UP001152795">
    <property type="component" value="Unassembled WGS sequence"/>
</dbReference>
<keyword evidence="2" id="KW-1185">Reference proteome</keyword>
<organism evidence="1 2">
    <name type="scientific">Paramuricea clavata</name>
    <name type="common">Red gorgonian</name>
    <name type="synonym">Violescent sea-whip</name>
    <dbReference type="NCBI Taxonomy" id="317549"/>
    <lineage>
        <taxon>Eukaryota</taxon>
        <taxon>Metazoa</taxon>
        <taxon>Cnidaria</taxon>
        <taxon>Anthozoa</taxon>
        <taxon>Octocorallia</taxon>
        <taxon>Malacalcyonacea</taxon>
        <taxon>Plexauridae</taxon>
        <taxon>Paramuricea</taxon>
    </lineage>
</organism>
<feature type="non-terminal residue" evidence="1">
    <location>
        <position position="1"/>
    </location>
</feature>
<protein>
    <submittedName>
        <fullName evidence="1">Uncharacterized protein</fullName>
    </submittedName>
</protein>
<evidence type="ECO:0000313" key="2">
    <source>
        <dbReference type="Proteomes" id="UP001152795"/>
    </source>
</evidence>
<dbReference type="EMBL" id="CACRXK020023716">
    <property type="protein sequence ID" value="CAB4038021.1"/>
    <property type="molecule type" value="Genomic_DNA"/>
</dbReference>
<proteinExistence type="predicted"/>
<comment type="caution">
    <text evidence="1">The sequence shown here is derived from an EMBL/GenBank/DDBJ whole genome shotgun (WGS) entry which is preliminary data.</text>
</comment>
<accession>A0A6S7K3N4</accession>